<evidence type="ECO:0000313" key="3">
    <source>
        <dbReference type="EMBL" id="SBT00729.1"/>
    </source>
</evidence>
<gene>
    <name evidence="3" type="ORF">POVCU1_062010</name>
</gene>
<dbReference type="Pfam" id="PF10453">
    <property type="entry name" value="NUFIP1"/>
    <property type="match status" value="1"/>
</dbReference>
<feature type="compositionally biased region" description="Low complexity" evidence="1">
    <location>
        <begin position="275"/>
        <end position="292"/>
    </location>
</feature>
<evidence type="ECO:0000256" key="1">
    <source>
        <dbReference type="SAM" id="MobiDB-lite"/>
    </source>
</evidence>
<dbReference type="Proteomes" id="UP000078546">
    <property type="component" value="Unassembled WGS sequence"/>
</dbReference>
<proteinExistence type="predicted"/>
<dbReference type="EMBL" id="FLQV01002085">
    <property type="protein sequence ID" value="SBT00729.1"/>
    <property type="molecule type" value="Genomic_DNA"/>
</dbReference>
<accession>A0A1A8X8Y7</accession>
<sequence length="708" mass="79819">MDNLVNVNGHSGQSSGLYASRRAGHRAGLYANHHDSKKNYNDKFYSNEKGHNFFHVKCSSVQGGITPNGRNVKVDNDSTRNRRKQANRTNGAIGLGRNVNEKGHCHVNEPSDAPNSSIVEFNHGKESQMSNYRPGNTDEAQISSNNFLKNYFSPYLIKNTDESNNSCGIYCNKKNSSNYTRRNNNNNIYAKGKNIHDRNKVHYRNNYQEALLKKPNSDNYYKKNNSPYAGEVDSDPSRSSTIDDGGIRRGGGNTSGFSDEHKLSGLYGKSSNPHGQSSSLYGQSSSLYGQSSNPHGQSSSLYGQSSNLYCQSSNPHGQSSSLYGQSSNLYCQSSNLYCQSSNPYGQSSSLYGQSSSLYGQSSSLYGQSSRSYGKSASFHGQCDANRKTRKADLQAYLNGSDSGSGSLNTKGANRVNFDANNCSGDTSCEKTKKDKKLVKSANVENGVGGEDSRKVVEGNNKNEKTDFNYVENAEPIPPNCIYCSQCDIIIKEKNYETHEKAKHIKCPIENCNQIYNINLLDSHLLSHMKNEKNKNIMNDSEEIKIWINERKKNYPTKNKIMNIKNNELFKKRKKPNCLIEELIFENYCSAIGRSIYIKKKSEKSIFIPLLRNLSQGDYKHIYKNNHYTICNKIHYGKNKQYIHTNIMDTLNIHQKAPLLYQLMKNEINIYEKKLMNCIDYITESRFFDDSFDSRVDILELPDACTERS</sequence>
<name>A0A1A8X8Y7_PLAOA</name>
<evidence type="ECO:0000259" key="2">
    <source>
        <dbReference type="Pfam" id="PF10453"/>
    </source>
</evidence>
<reference evidence="4" key="1">
    <citation type="submission" date="2016-05" db="EMBL/GenBank/DDBJ databases">
        <authorList>
            <person name="Naeem Raeece"/>
        </authorList>
    </citation>
    <scope>NUCLEOTIDE SEQUENCE [LARGE SCALE GENOMIC DNA]</scope>
</reference>
<dbReference type="AlphaFoldDB" id="A0A1A8X8Y7"/>
<evidence type="ECO:0000313" key="4">
    <source>
        <dbReference type="Proteomes" id="UP000078546"/>
    </source>
</evidence>
<feature type="region of interest" description="Disordered" evidence="1">
    <location>
        <begin position="215"/>
        <end position="300"/>
    </location>
</feature>
<dbReference type="InterPro" id="IPR019496">
    <property type="entry name" value="NUFIP1_cons_dom"/>
</dbReference>
<protein>
    <recommendedName>
        <fullName evidence="2">FMR1-interacting protein 1 conserved domain-containing protein</fullName>
    </recommendedName>
</protein>
<feature type="domain" description="FMR1-interacting protein 1 conserved" evidence="2">
    <location>
        <begin position="527"/>
        <end position="572"/>
    </location>
</feature>
<feature type="compositionally biased region" description="Polar residues" evidence="1">
    <location>
        <begin position="217"/>
        <end position="227"/>
    </location>
</feature>
<organism evidence="3 4">
    <name type="scientific">Plasmodium ovale curtisi</name>
    <dbReference type="NCBI Taxonomy" id="864141"/>
    <lineage>
        <taxon>Eukaryota</taxon>
        <taxon>Sar</taxon>
        <taxon>Alveolata</taxon>
        <taxon>Apicomplexa</taxon>
        <taxon>Aconoidasida</taxon>
        <taxon>Haemosporida</taxon>
        <taxon>Plasmodiidae</taxon>
        <taxon>Plasmodium</taxon>
        <taxon>Plasmodium (Plasmodium)</taxon>
    </lineage>
</organism>